<name>A0A9N9EHL4_9GLOM</name>
<dbReference type="AlphaFoldDB" id="A0A9N9EHL4"/>
<feature type="compositionally biased region" description="Basic and acidic residues" evidence="1">
    <location>
        <begin position="1"/>
        <end position="21"/>
    </location>
</feature>
<organism evidence="2 3">
    <name type="scientific">Paraglomus brasilianum</name>
    <dbReference type="NCBI Taxonomy" id="144538"/>
    <lineage>
        <taxon>Eukaryota</taxon>
        <taxon>Fungi</taxon>
        <taxon>Fungi incertae sedis</taxon>
        <taxon>Mucoromycota</taxon>
        <taxon>Glomeromycotina</taxon>
        <taxon>Glomeromycetes</taxon>
        <taxon>Paraglomerales</taxon>
        <taxon>Paraglomeraceae</taxon>
        <taxon>Paraglomus</taxon>
    </lineage>
</organism>
<comment type="caution">
    <text evidence="2">The sequence shown here is derived from an EMBL/GenBank/DDBJ whole genome shotgun (WGS) entry which is preliminary data.</text>
</comment>
<accession>A0A9N9EHL4</accession>
<evidence type="ECO:0000313" key="2">
    <source>
        <dbReference type="EMBL" id="CAG8677559.1"/>
    </source>
</evidence>
<evidence type="ECO:0000313" key="3">
    <source>
        <dbReference type="Proteomes" id="UP000789739"/>
    </source>
</evidence>
<feature type="region of interest" description="Disordered" evidence="1">
    <location>
        <begin position="1"/>
        <end position="23"/>
    </location>
</feature>
<protein>
    <submittedName>
        <fullName evidence="2">1803_t:CDS:1</fullName>
    </submittedName>
</protein>
<keyword evidence="3" id="KW-1185">Reference proteome</keyword>
<sequence length="110" mass="12673">QKQEQAKIEAHYQKESKKISQEAHLPPETLQQIWSEDHSLFSTLNPLANIHVSQRAEQFSEVVHEQLAEQEIIRQKELEIQQQAETLQKSAKIEEKLKEAQTNLGTSAMS</sequence>
<gene>
    <name evidence="2" type="ORF">PBRASI_LOCUS11630</name>
</gene>
<evidence type="ECO:0000256" key="1">
    <source>
        <dbReference type="SAM" id="MobiDB-lite"/>
    </source>
</evidence>
<feature type="non-terminal residue" evidence="2">
    <location>
        <position position="1"/>
    </location>
</feature>
<dbReference type="Proteomes" id="UP000789739">
    <property type="component" value="Unassembled WGS sequence"/>
</dbReference>
<proteinExistence type="predicted"/>
<reference evidence="2" key="1">
    <citation type="submission" date="2021-06" db="EMBL/GenBank/DDBJ databases">
        <authorList>
            <person name="Kallberg Y."/>
            <person name="Tangrot J."/>
            <person name="Rosling A."/>
        </authorList>
    </citation>
    <scope>NUCLEOTIDE SEQUENCE</scope>
    <source>
        <strain evidence="2">BR232B</strain>
    </source>
</reference>
<dbReference type="EMBL" id="CAJVPI010006172">
    <property type="protein sequence ID" value="CAG8677559.1"/>
    <property type="molecule type" value="Genomic_DNA"/>
</dbReference>